<dbReference type="PANTHER" id="PTHR33164">
    <property type="entry name" value="TRANSCRIPTIONAL REGULATOR, MARR FAMILY"/>
    <property type="match status" value="1"/>
</dbReference>
<dbReference type="PANTHER" id="PTHR33164:SF101">
    <property type="entry name" value="TRANSCRIPTIONAL REPRESSOR MPRA"/>
    <property type="match status" value="1"/>
</dbReference>
<reference evidence="7" key="1">
    <citation type="journal article" date="2019" name="Int. J. Syst. Evol. Microbiol.">
        <title>The Global Catalogue of Microorganisms (GCM) 10K type strain sequencing project: providing services to taxonomists for standard genome sequencing and annotation.</title>
        <authorList>
            <consortium name="The Broad Institute Genomics Platform"/>
            <consortium name="The Broad Institute Genome Sequencing Center for Infectious Disease"/>
            <person name="Wu L."/>
            <person name="Ma J."/>
        </authorList>
    </citation>
    <scope>NUCLEOTIDE SEQUENCE [LARGE SCALE GENOMIC DNA]</scope>
    <source>
        <strain evidence="7">KCTC 42087</strain>
    </source>
</reference>
<dbReference type="SMART" id="SM00347">
    <property type="entry name" value="HTH_MARR"/>
    <property type="match status" value="1"/>
</dbReference>
<proteinExistence type="predicted"/>
<evidence type="ECO:0000256" key="4">
    <source>
        <dbReference type="SAM" id="MobiDB-lite"/>
    </source>
</evidence>
<dbReference type="Gene3D" id="1.10.10.10">
    <property type="entry name" value="Winged helix-like DNA-binding domain superfamily/Winged helix DNA-binding domain"/>
    <property type="match status" value="1"/>
</dbReference>
<evidence type="ECO:0000256" key="1">
    <source>
        <dbReference type="ARBA" id="ARBA00023015"/>
    </source>
</evidence>
<feature type="region of interest" description="Disordered" evidence="4">
    <location>
        <begin position="1"/>
        <end position="24"/>
    </location>
</feature>
<dbReference type="EMBL" id="JBHSON010000032">
    <property type="protein sequence ID" value="MFC5748468.1"/>
    <property type="molecule type" value="Genomic_DNA"/>
</dbReference>
<dbReference type="InterPro" id="IPR000835">
    <property type="entry name" value="HTH_MarR-typ"/>
</dbReference>
<dbReference type="Pfam" id="PF12802">
    <property type="entry name" value="MarR_2"/>
    <property type="match status" value="1"/>
</dbReference>
<gene>
    <name evidence="6" type="ORF">ACFPZN_22865</name>
</gene>
<protein>
    <submittedName>
        <fullName evidence="6">MarR family winged helix-turn-helix transcriptional regulator</fullName>
    </submittedName>
</protein>
<evidence type="ECO:0000313" key="7">
    <source>
        <dbReference type="Proteomes" id="UP001596074"/>
    </source>
</evidence>
<dbReference type="InterPro" id="IPR036390">
    <property type="entry name" value="WH_DNA-bd_sf"/>
</dbReference>
<dbReference type="Proteomes" id="UP001596074">
    <property type="component" value="Unassembled WGS sequence"/>
</dbReference>
<evidence type="ECO:0000256" key="3">
    <source>
        <dbReference type="ARBA" id="ARBA00023163"/>
    </source>
</evidence>
<evidence type="ECO:0000256" key="2">
    <source>
        <dbReference type="ARBA" id="ARBA00023125"/>
    </source>
</evidence>
<keyword evidence="3" id="KW-0804">Transcription</keyword>
<dbReference type="InterPro" id="IPR023187">
    <property type="entry name" value="Tscrpt_reg_MarR-type_CS"/>
</dbReference>
<dbReference type="PROSITE" id="PS50995">
    <property type="entry name" value="HTH_MARR_2"/>
    <property type="match status" value="1"/>
</dbReference>
<keyword evidence="1" id="KW-0805">Transcription regulation</keyword>
<feature type="domain" description="HTH marR-type" evidence="5">
    <location>
        <begin position="43"/>
        <end position="179"/>
    </location>
</feature>
<sequence>MVVSRVAGSVMGSDAEPADGAGDARDPVADAYEQWVAHGWADAAPGMSAVTSLIRAHRMVLALIDEQIRDLDLTFARYEILVLLYFARSGRLSISTICTQLEVHQTTASAVVTRLEQQGFVTRERNPDDGRSWLILLTDEGSRAVLTATARLNSTVFSRDLFPAEQVNDLRMLRRSAVADRRRPGG</sequence>
<dbReference type="InterPro" id="IPR036388">
    <property type="entry name" value="WH-like_DNA-bd_sf"/>
</dbReference>
<keyword evidence="7" id="KW-1185">Reference proteome</keyword>
<dbReference type="PROSITE" id="PS01117">
    <property type="entry name" value="HTH_MARR_1"/>
    <property type="match status" value="1"/>
</dbReference>
<accession>A0ABW1A0Z1</accession>
<dbReference type="InterPro" id="IPR039422">
    <property type="entry name" value="MarR/SlyA-like"/>
</dbReference>
<name>A0ABW1A0Z1_9ACTN</name>
<comment type="caution">
    <text evidence="6">The sequence shown here is derived from an EMBL/GenBank/DDBJ whole genome shotgun (WGS) entry which is preliminary data.</text>
</comment>
<evidence type="ECO:0000313" key="6">
    <source>
        <dbReference type="EMBL" id="MFC5748468.1"/>
    </source>
</evidence>
<keyword evidence="2" id="KW-0238">DNA-binding</keyword>
<organism evidence="6 7">
    <name type="scientific">Actinomadura rugatobispora</name>
    <dbReference type="NCBI Taxonomy" id="1994"/>
    <lineage>
        <taxon>Bacteria</taxon>
        <taxon>Bacillati</taxon>
        <taxon>Actinomycetota</taxon>
        <taxon>Actinomycetes</taxon>
        <taxon>Streptosporangiales</taxon>
        <taxon>Thermomonosporaceae</taxon>
        <taxon>Actinomadura</taxon>
    </lineage>
</organism>
<dbReference type="SUPFAM" id="SSF46785">
    <property type="entry name" value="Winged helix' DNA-binding domain"/>
    <property type="match status" value="1"/>
</dbReference>
<evidence type="ECO:0000259" key="5">
    <source>
        <dbReference type="PROSITE" id="PS50995"/>
    </source>
</evidence>